<protein>
    <submittedName>
        <fullName evidence="2">Uncharacterized protein LOC108677395 isoform X1</fullName>
    </submittedName>
    <submittedName>
        <fullName evidence="3">Uncharacterized protein LOC108677395 isoform X2</fullName>
    </submittedName>
</protein>
<dbReference type="RefSeq" id="XP_018021093.1">
    <property type="nucleotide sequence ID" value="XM_018165604.2"/>
</dbReference>
<dbReference type="Proteomes" id="UP000694843">
    <property type="component" value="Unplaced"/>
</dbReference>
<evidence type="ECO:0000313" key="1">
    <source>
        <dbReference type="Proteomes" id="UP000694843"/>
    </source>
</evidence>
<accession>A0A8B7P578</accession>
<sequence length="213" mass="25060">MSAASFKKKQHKCRKLQGLYKKDLPMYAGLLKHLHQDIKELEGELTFLRSESFQYTAAIDKSYLQLQIELSRLTKISHSRNALHVCHQHLTNEAFQFLYRQLLLYRKPHWDVQASKIPILLTKCGLKVWDVLQSLFRLPCKPTLLKYKALARKDPSLFDNSLLMYELVKKQHKSCFKRARRKDFGTHKIARTKLSVSDVLRDFIEKNVVCTTR</sequence>
<dbReference type="AlphaFoldDB" id="A0A8B7P578"/>
<reference evidence="2 3" key="1">
    <citation type="submission" date="2025-04" db="UniProtKB">
        <authorList>
            <consortium name="RefSeq"/>
        </authorList>
    </citation>
    <scope>IDENTIFICATION</scope>
    <source>
        <tissue evidence="2 3">Whole organism</tissue>
    </source>
</reference>
<name>A0A8B7P578_HYAAZ</name>
<organism evidence="1 2">
    <name type="scientific">Hyalella azteca</name>
    <name type="common">Amphipod</name>
    <dbReference type="NCBI Taxonomy" id="294128"/>
    <lineage>
        <taxon>Eukaryota</taxon>
        <taxon>Metazoa</taxon>
        <taxon>Ecdysozoa</taxon>
        <taxon>Arthropoda</taxon>
        <taxon>Crustacea</taxon>
        <taxon>Multicrustacea</taxon>
        <taxon>Malacostraca</taxon>
        <taxon>Eumalacostraca</taxon>
        <taxon>Peracarida</taxon>
        <taxon>Amphipoda</taxon>
        <taxon>Senticaudata</taxon>
        <taxon>Talitrida</taxon>
        <taxon>Talitroidea</taxon>
        <taxon>Hyalellidae</taxon>
        <taxon>Hyalella</taxon>
    </lineage>
</organism>
<dbReference type="RefSeq" id="XP_018021092.1">
    <property type="nucleotide sequence ID" value="XM_018165603.2"/>
</dbReference>
<dbReference type="GeneID" id="108677395"/>
<proteinExistence type="predicted"/>
<evidence type="ECO:0000313" key="2">
    <source>
        <dbReference type="RefSeq" id="XP_018021092.1"/>
    </source>
</evidence>
<keyword evidence="1" id="KW-1185">Reference proteome</keyword>
<dbReference type="OrthoDB" id="10488704at2759"/>
<dbReference type="KEGG" id="hazt:108677395"/>
<evidence type="ECO:0000313" key="3">
    <source>
        <dbReference type="RefSeq" id="XP_018021093.1"/>
    </source>
</evidence>
<gene>
    <name evidence="2 3" type="primary">LOC108677395</name>
</gene>